<dbReference type="PANTHER" id="PTHR15992:SF5">
    <property type="entry name" value="HOLLIDAY JUNCTION RECOGNITION PROTEIN"/>
    <property type="match status" value="1"/>
</dbReference>
<dbReference type="Gene3D" id="6.10.250.2320">
    <property type="match status" value="1"/>
</dbReference>
<accession>A0A9F5ISN2</accession>
<dbReference type="PANTHER" id="PTHR15992">
    <property type="entry name" value="HOLLIDAY JUNCTION RECOGNITION PROTEIN"/>
    <property type="match status" value="1"/>
</dbReference>
<dbReference type="GO" id="GO:0042393">
    <property type="term" value="F:histone binding"/>
    <property type="evidence" value="ECO:0007669"/>
    <property type="project" value="TreeGrafter"/>
</dbReference>
<organism evidence="1 2">
    <name type="scientific">Python bivittatus</name>
    <name type="common">Burmese python</name>
    <name type="synonym">Python molurus bivittatus</name>
    <dbReference type="NCBI Taxonomy" id="176946"/>
    <lineage>
        <taxon>Eukaryota</taxon>
        <taxon>Metazoa</taxon>
        <taxon>Chordata</taxon>
        <taxon>Craniata</taxon>
        <taxon>Vertebrata</taxon>
        <taxon>Euteleostomi</taxon>
        <taxon>Lepidosauria</taxon>
        <taxon>Squamata</taxon>
        <taxon>Bifurcata</taxon>
        <taxon>Unidentata</taxon>
        <taxon>Episquamata</taxon>
        <taxon>Toxicofera</taxon>
        <taxon>Serpentes</taxon>
        <taxon>Henophidia</taxon>
        <taxon>Pythonidae</taxon>
        <taxon>Python</taxon>
    </lineage>
</organism>
<dbReference type="GO" id="GO:0034080">
    <property type="term" value="P:CENP-A containing chromatin assembly"/>
    <property type="evidence" value="ECO:0007669"/>
    <property type="project" value="TreeGrafter"/>
</dbReference>
<dbReference type="RefSeq" id="XP_025025002.1">
    <property type="nucleotide sequence ID" value="XM_025169234.1"/>
</dbReference>
<dbReference type="AlphaFoldDB" id="A0A9F5ISN2"/>
<keyword evidence="1" id="KW-1185">Reference proteome</keyword>
<name>A0A9F5ISN2_PYTBI</name>
<sequence>MDRRFRLSRYRFASAMSGIVNKYNLPFEDDMVVSIKSLTYDTPDGPKVWGEEPSDEILDISYENGIQCQESIVQKQNSDFEEGYTDDQSFEEGYFTDLYEESQFSPGNKRNAELASIKWHLANIHLKNIPLECSSGTPVKNKCKVEMDMLLEDCASSVPTTFTITRTKPRSIHQSSPLQEMENESLIDLIGYDVAQKKQLSSVSLRSPEPSNSAISHSVHGTIVPKNQSLCVNETGHSSFLEMYESADENCSWNNVTIADLYPGMVKTLSRLFHKVSHTASSNLLIKRYKYGYWHSKKLKFNTNTDRTRKSRVLKLKPGFITKNDEKKHKLSIGNHGHNSPFYNSKHQIQCSEKSISRIESSVSQKSDRMEIDCSGIVEDYLYSERIGKSVTEATVFPRTLYTEKTFLVKSTACFPSSLDSLKKNQNLEECSRTICTVDSDTTFNPIAEGNTGGLSTLAFKTTSCLSLSLNNNTNSVLQSIKSPVKTSDGLQRNHEIKTFAATVSLPRSHSFSSFHVNQSPISVNQKYEDAFEKIYKELCSPKQQKPFKFSDIYTSPRNSAEVHISGLNNLSSNFHKKTNNRIEDIYQKLCSEGFPKIPTFLRAANLKKYEGMQISETVNALVNSPVRTLPAVPRIKRVAHFCNEDSQSSPLKRLKNKSGNSYTVCQKRPCWKSIRSDATFTLHSPVKNSWASNMNYGFSVSSDHSFLATSIADMEESRIADMNENIPKYLQSCEFPRKSQNYIPKVSRKLSYNDGRVRSKELLQKDYEEPFLEGYGEENNVF</sequence>
<dbReference type="GeneID" id="103057758"/>
<dbReference type="GO" id="GO:0000775">
    <property type="term" value="C:chromosome, centromeric region"/>
    <property type="evidence" value="ECO:0007669"/>
    <property type="project" value="TreeGrafter"/>
</dbReference>
<reference evidence="2" key="1">
    <citation type="submission" date="2025-08" db="UniProtKB">
        <authorList>
            <consortium name="RefSeq"/>
        </authorList>
    </citation>
    <scope>IDENTIFICATION</scope>
    <source>
        <tissue evidence="2">Liver</tissue>
    </source>
</reference>
<gene>
    <name evidence="2" type="primary">HJURP</name>
</gene>
<evidence type="ECO:0000313" key="2">
    <source>
        <dbReference type="RefSeq" id="XP_025025002.1"/>
    </source>
</evidence>
<dbReference type="CTD" id="55355"/>
<evidence type="ECO:0000313" key="1">
    <source>
        <dbReference type="Proteomes" id="UP000695026"/>
    </source>
</evidence>
<protein>
    <submittedName>
        <fullName evidence="2">Holliday junction recognition protein isoform X2</fullName>
    </submittedName>
</protein>
<dbReference type="Proteomes" id="UP000695026">
    <property type="component" value="Unplaced"/>
</dbReference>
<proteinExistence type="predicted"/>